<accession>A0A072UEA6</accession>
<dbReference type="EMBL" id="CM001221">
    <property type="protein sequence ID" value="KEH27982.1"/>
    <property type="molecule type" value="Genomic_DNA"/>
</dbReference>
<evidence type="ECO:0000259" key="4">
    <source>
        <dbReference type="Pfam" id="PF00198"/>
    </source>
</evidence>
<dbReference type="STRING" id="3880.A0A072UEA6"/>
<evidence type="ECO:0000256" key="1">
    <source>
        <dbReference type="ARBA" id="ARBA00001938"/>
    </source>
</evidence>
<comment type="cofactor">
    <cofactor evidence="1">
        <name>(R)-lipoate</name>
        <dbReference type="ChEBI" id="CHEBI:83088"/>
    </cofactor>
</comment>
<proteinExistence type="predicted"/>
<dbReference type="EnsemblPlants" id="KEH27982">
    <property type="protein sequence ID" value="KEH27982"/>
    <property type="gene ID" value="MTR_5g055667"/>
</dbReference>
<dbReference type="Gene3D" id="3.30.559.10">
    <property type="entry name" value="Chloramphenicol acetyltransferase-like domain"/>
    <property type="match status" value="1"/>
</dbReference>
<dbReference type="GO" id="GO:0016746">
    <property type="term" value="F:acyltransferase activity"/>
    <property type="evidence" value="ECO:0007669"/>
    <property type="project" value="UniProtKB-KW"/>
</dbReference>
<evidence type="ECO:0000313" key="5">
    <source>
        <dbReference type="EMBL" id="KEH27982.1"/>
    </source>
</evidence>
<reference evidence="6" key="3">
    <citation type="submission" date="2015-04" db="UniProtKB">
        <authorList>
            <consortium name="EnsemblPlants"/>
        </authorList>
    </citation>
    <scope>IDENTIFICATION</scope>
    <source>
        <strain evidence="6">cv. Jemalong A17</strain>
    </source>
</reference>
<feature type="domain" description="2-oxoacid dehydrogenase acyltransferase catalytic" evidence="4">
    <location>
        <begin position="34"/>
        <end position="74"/>
    </location>
</feature>
<dbReference type="HOGENOM" id="CLU_2691503_0_0_1"/>
<reference evidence="5 7" key="2">
    <citation type="journal article" date="2014" name="BMC Genomics">
        <title>An improved genome release (version Mt4.0) for the model legume Medicago truncatula.</title>
        <authorList>
            <person name="Tang H."/>
            <person name="Krishnakumar V."/>
            <person name="Bidwell S."/>
            <person name="Rosen B."/>
            <person name="Chan A."/>
            <person name="Zhou S."/>
            <person name="Gentzbittel L."/>
            <person name="Childs K.L."/>
            <person name="Yandell M."/>
            <person name="Gundlach H."/>
            <person name="Mayer K.F."/>
            <person name="Schwartz D.C."/>
            <person name="Town C.D."/>
        </authorList>
    </citation>
    <scope>GENOME REANNOTATION</scope>
    <source>
        <strain evidence="5">A17</strain>
        <strain evidence="6 7">cv. Jemalong A17</strain>
    </source>
</reference>
<evidence type="ECO:0000313" key="6">
    <source>
        <dbReference type="EnsemblPlants" id="KEH27982"/>
    </source>
</evidence>
<dbReference type="SUPFAM" id="SSF52777">
    <property type="entry name" value="CoA-dependent acyltransferases"/>
    <property type="match status" value="1"/>
</dbReference>
<evidence type="ECO:0000256" key="3">
    <source>
        <dbReference type="ARBA" id="ARBA00023315"/>
    </source>
</evidence>
<sequence length="74" mass="7958">MLLFPTADSARLFSMLGLGDIVIPAERRVVPGSGGEEFKFASFMAVTLSCDHRVIDGAIGAEWLKAFKGCIENP</sequence>
<keyword evidence="7" id="KW-1185">Reference proteome</keyword>
<dbReference type="PANTHER" id="PTHR43178:SF5">
    <property type="entry name" value="LIPOAMIDE ACYLTRANSFERASE COMPONENT OF BRANCHED-CHAIN ALPHA-KETO ACID DEHYDROGENASE COMPLEX, MITOCHONDRIAL"/>
    <property type="match status" value="1"/>
</dbReference>
<dbReference type="InterPro" id="IPR001078">
    <property type="entry name" value="2-oxoacid_DH_actylTfrase"/>
</dbReference>
<dbReference type="AlphaFoldDB" id="A0A072UEA6"/>
<protein>
    <submittedName>
        <fullName evidence="5">2-oxoacid dehydrogenase acyltransferase domain protein</fullName>
    </submittedName>
</protein>
<evidence type="ECO:0000313" key="7">
    <source>
        <dbReference type="Proteomes" id="UP000002051"/>
    </source>
</evidence>
<evidence type="ECO:0000256" key="2">
    <source>
        <dbReference type="ARBA" id="ARBA00022679"/>
    </source>
</evidence>
<gene>
    <name evidence="5" type="ordered locus">MTR_5g055667</name>
</gene>
<keyword evidence="3 5" id="KW-0012">Acyltransferase</keyword>
<dbReference type="InterPro" id="IPR050743">
    <property type="entry name" value="2-oxoacid_DH_E2_comp"/>
</dbReference>
<dbReference type="PANTHER" id="PTHR43178">
    <property type="entry name" value="DIHYDROLIPOAMIDE ACETYLTRANSFERASE COMPONENT OF PYRUVATE DEHYDROGENASE COMPLEX"/>
    <property type="match status" value="1"/>
</dbReference>
<dbReference type="Proteomes" id="UP000002051">
    <property type="component" value="Chromosome 5"/>
</dbReference>
<dbReference type="Pfam" id="PF00198">
    <property type="entry name" value="2-oxoacid_dh"/>
    <property type="match status" value="1"/>
</dbReference>
<dbReference type="InterPro" id="IPR023213">
    <property type="entry name" value="CAT-like_dom_sf"/>
</dbReference>
<organism evidence="5 7">
    <name type="scientific">Medicago truncatula</name>
    <name type="common">Barrel medic</name>
    <name type="synonym">Medicago tribuloides</name>
    <dbReference type="NCBI Taxonomy" id="3880"/>
    <lineage>
        <taxon>Eukaryota</taxon>
        <taxon>Viridiplantae</taxon>
        <taxon>Streptophyta</taxon>
        <taxon>Embryophyta</taxon>
        <taxon>Tracheophyta</taxon>
        <taxon>Spermatophyta</taxon>
        <taxon>Magnoliopsida</taxon>
        <taxon>eudicotyledons</taxon>
        <taxon>Gunneridae</taxon>
        <taxon>Pentapetalae</taxon>
        <taxon>rosids</taxon>
        <taxon>fabids</taxon>
        <taxon>Fabales</taxon>
        <taxon>Fabaceae</taxon>
        <taxon>Papilionoideae</taxon>
        <taxon>50 kb inversion clade</taxon>
        <taxon>NPAAA clade</taxon>
        <taxon>Hologalegina</taxon>
        <taxon>IRL clade</taxon>
        <taxon>Trifolieae</taxon>
        <taxon>Medicago</taxon>
    </lineage>
</organism>
<keyword evidence="2" id="KW-0808">Transferase</keyword>
<name>A0A072UEA6_MEDTR</name>
<reference evidence="5 7" key="1">
    <citation type="journal article" date="2011" name="Nature">
        <title>The Medicago genome provides insight into the evolution of rhizobial symbioses.</title>
        <authorList>
            <person name="Young N.D."/>
            <person name="Debelle F."/>
            <person name="Oldroyd G.E."/>
            <person name="Geurts R."/>
            <person name="Cannon S.B."/>
            <person name="Udvardi M.K."/>
            <person name="Benedito V.A."/>
            <person name="Mayer K.F."/>
            <person name="Gouzy J."/>
            <person name="Schoof H."/>
            <person name="Van de Peer Y."/>
            <person name="Proost S."/>
            <person name="Cook D.R."/>
            <person name="Meyers B.C."/>
            <person name="Spannagl M."/>
            <person name="Cheung F."/>
            <person name="De Mita S."/>
            <person name="Krishnakumar V."/>
            <person name="Gundlach H."/>
            <person name="Zhou S."/>
            <person name="Mudge J."/>
            <person name="Bharti A.K."/>
            <person name="Murray J.D."/>
            <person name="Naoumkina M.A."/>
            <person name="Rosen B."/>
            <person name="Silverstein K.A."/>
            <person name="Tang H."/>
            <person name="Rombauts S."/>
            <person name="Zhao P.X."/>
            <person name="Zhou P."/>
            <person name="Barbe V."/>
            <person name="Bardou P."/>
            <person name="Bechner M."/>
            <person name="Bellec A."/>
            <person name="Berger A."/>
            <person name="Berges H."/>
            <person name="Bidwell S."/>
            <person name="Bisseling T."/>
            <person name="Choisne N."/>
            <person name="Couloux A."/>
            <person name="Denny R."/>
            <person name="Deshpande S."/>
            <person name="Dai X."/>
            <person name="Doyle J.J."/>
            <person name="Dudez A.M."/>
            <person name="Farmer A.D."/>
            <person name="Fouteau S."/>
            <person name="Franken C."/>
            <person name="Gibelin C."/>
            <person name="Gish J."/>
            <person name="Goldstein S."/>
            <person name="Gonzalez A.J."/>
            <person name="Green P.J."/>
            <person name="Hallab A."/>
            <person name="Hartog M."/>
            <person name="Hua A."/>
            <person name="Humphray S.J."/>
            <person name="Jeong D.H."/>
            <person name="Jing Y."/>
            <person name="Jocker A."/>
            <person name="Kenton S.M."/>
            <person name="Kim D.J."/>
            <person name="Klee K."/>
            <person name="Lai H."/>
            <person name="Lang C."/>
            <person name="Lin S."/>
            <person name="Macmil S.L."/>
            <person name="Magdelenat G."/>
            <person name="Matthews L."/>
            <person name="McCorrison J."/>
            <person name="Monaghan E.L."/>
            <person name="Mun J.H."/>
            <person name="Najar F.Z."/>
            <person name="Nicholson C."/>
            <person name="Noirot C."/>
            <person name="O'Bleness M."/>
            <person name="Paule C.R."/>
            <person name="Poulain J."/>
            <person name="Prion F."/>
            <person name="Qin B."/>
            <person name="Qu C."/>
            <person name="Retzel E.F."/>
            <person name="Riddle C."/>
            <person name="Sallet E."/>
            <person name="Samain S."/>
            <person name="Samson N."/>
            <person name="Sanders I."/>
            <person name="Saurat O."/>
            <person name="Scarpelli C."/>
            <person name="Schiex T."/>
            <person name="Segurens B."/>
            <person name="Severin A.J."/>
            <person name="Sherrier D.J."/>
            <person name="Shi R."/>
            <person name="Sims S."/>
            <person name="Singer S.R."/>
            <person name="Sinharoy S."/>
            <person name="Sterck L."/>
            <person name="Viollet A."/>
            <person name="Wang B.B."/>
            <person name="Wang K."/>
            <person name="Wang M."/>
            <person name="Wang X."/>
            <person name="Warfsmann J."/>
            <person name="Weissenbach J."/>
            <person name="White D.D."/>
            <person name="White J.D."/>
            <person name="Wiley G.B."/>
            <person name="Wincker P."/>
            <person name="Xing Y."/>
            <person name="Yang L."/>
            <person name="Yao Z."/>
            <person name="Ying F."/>
            <person name="Zhai J."/>
            <person name="Zhou L."/>
            <person name="Zuber A."/>
            <person name="Denarie J."/>
            <person name="Dixon R.A."/>
            <person name="May G.D."/>
            <person name="Schwartz D.C."/>
            <person name="Rogers J."/>
            <person name="Quetier F."/>
            <person name="Town C.D."/>
            <person name="Roe B.A."/>
        </authorList>
    </citation>
    <scope>NUCLEOTIDE SEQUENCE [LARGE SCALE GENOMIC DNA]</scope>
    <source>
        <strain evidence="5">A17</strain>
        <strain evidence="6 7">cv. Jemalong A17</strain>
    </source>
</reference>